<dbReference type="RefSeq" id="WP_381513494.1">
    <property type="nucleotide sequence ID" value="NZ_JBHUEL010000008.1"/>
</dbReference>
<name>A0ABW4MFE6_9SPHN</name>
<feature type="transmembrane region" description="Helical" evidence="1">
    <location>
        <begin position="117"/>
        <end position="137"/>
    </location>
</feature>
<evidence type="ECO:0000313" key="3">
    <source>
        <dbReference type="Proteomes" id="UP001597215"/>
    </source>
</evidence>
<dbReference type="Proteomes" id="UP001597215">
    <property type="component" value="Unassembled WGS sequence"/>
</dbReference>
<evidence type="ECO:0000256" key="1">
    <source>
        <dbReference type="SAM" id="Phobius"/>
    </source>
</evidence>
<keyword evidence="1" id="KW-0812">Transmembrane</keyword>
<accession>A0ABW4MFE6</accession>
<keyword evidence="1" id="KW-1133">Transmembrane helix</keyword>
<feature type="transmembrane region" description="Helical" evidence="1">
    <location>
        <begin position="75"/>
        <end position="97"/>
    </location>
</feature>
<gene>
    <name evidence="2" type="ORF">ACFSAG_08455</name>
</gene>
<evidence type="ECO:0000313" key="2">
    <source>
        <dbReference type="EMBL" id="MFD1766871.1"/>
    </source>
</evidence>
<dbReference type="EMBL" id="JBHUEL010000008">
    <property type="protein sequence ID" value="MFD1766871.1"/>
    <property type="molecule type" value="Genomic_DNA"/>
</dbReference>
<feature type="transmembrane region" description="Helical" evidence="1">
    <location>
        <begin position="46"/>
        <end position="63"/>
    </location>
</feature>
<keyword evidence="3" id="KW-1185">Reference proteome</keyword>
<evidence type="ECO:0008006" key="4">
    <source>
        <dbReference type="Google" id="ProtNLM"/>
    </source>
</evidence>
<comment type="caution">
    <text evidence="2">The sequence shown here is derived from an EMBL/GenBank/DDBJ whole genome shotgun (WGS) entry which is preliminary data.</text>
</comment>
<sequence>MESADNRTARRFMLLGALLVMAGLLTGFVSGSMANPRMGLSAHLEGLMNGIMLLALGAGWRFVHLGARAERWAFGLLAFGTTANWATVLLGAIWGAGRQTMPIVAGDHVGAPWQESLITVLLIVLSLAMVAGFALVIKGLMAKAD</sequence>
<feature type="transmembrane region" description="Helical" evidence="1">
    <location>
        <begin position="12"/>
        <end position="34"/>
    </location>
</feature>
<proteinExistence type="predicted"/>
<organism evidence="2 3">
    <name type="scientific">Sphingorhabdus buctiana</name>
    <dbReference type="NCBI Taxonomy" id="1508805"/>
    <lineage>
        <taxon>Bacteria</taxon>
        <taxon>Pseudomonadati</taxon>
        <taxon>Pseudomonadota</taxon>
        <taxon>Alphaproteobacteria</taxon>
        <taxon>Sphingomonadales</taxon>
        <taxon>Sphingomonadaceae</taxon>
        <taxon>Sphingorhabdus</taxon>
    </lineage>
</organism>
<keyword evidence="1" id="KW-0472">Membrane</keyword>
<protein>
    <recommendedName>
        <fullName evidence="4">Hydrogenase</fullName>
    </recommendedName>
</protein>
<reference evidence="3" key="1">
    <citation type="journal article" date="2019" name="Int. J. Syst. Evol. Microbiol.">
        <title>The Global Catalogue of Microorganisms (GCM) 10K type strain sequencing project: providing services to taxonomists for standard genome sequencing and annotation.</title>
        <authorList>
            <consortium name="The Broad Institute Genomics Platform"/>
            <consortium name="The Broad Institute Genome Sequencing Center for Infectious Disease"/>
            <person name="Wu L."/>
            <person name="Ma J."/>
        </authorList>
    </citation>
    <scope>NUCLEOTIDE SEQUENCE [LARGE SCALE GENOMIC DNA]</scope>
    <source>
        <strain evidence="3">CGMCC 1.12449</strain>
    </source>
</reference>